<name>A0A0K2W1E5_MESPL</name>
<reference evidence="4" key="1">
    <citation type="submission" date="2014-08" db="EMBL/GenBank/DDBJ databases">
        <authorList>
            <person name="Edwards T."/>
        </authorList>
    </citation>
    <scope>NUCLEOTIDE SEQUENCE [LARGE SCALE GENOMIC DNA]</scope>
</reference>
<dbReference type="AlphaFoldDB" id="A0A0K2W1E5"/>
<dbReference type="Pfam" id="PF00364">
    <property type="entry name" value="Biotin_lipoyl"/>
    <property type="match status" value="1"/>
</dbReference>
<dbReference type="Proteomes" id="UP000182888">
    <property type="component" value="Unassembled WGS sequence"/>
</dbReference>
<dbReference type="CDD" id="cd06850">
    <property type="entry name" value="biotinyl_domain"/>
    <property type="match status" value="1"/>
</dbReference>
<dbReference type="PANTHER" id="PTHR45266">
    <property type="entry name" value="OXALOACETATE DECARBOXYLASE ALPHA CHAIN"/>
    <property type="match status" value="1"/>
</dbReference>
<dbReference type="InterPro" id="IPR000089">
    <property type="entry name" value="Biotin_lipoyl"/>
</dbReference>
<proteinExistence type="predicted"/>
<dbReference type="Gene3D" id="2.40.50.100">
    <property type="match status" value="1"/>
</dbReference>
<dbReference type="PROSITE" id="PS50968">
    <property type="entry name" value="BIOTINYL_LIPOYL"/>
    <property type="match status" value="1"/>
</dbReference>
<evidence type="ECO:0000313" key="3">
    <source>
        <dbReference type="EMBL" id="CDX58762.1"/>
    </source>
</evidence>
<accession>A0A0K2W1E5</accession>
<organism evidence="3 4">
    <name type="scientific">Mesorhizobium plurifarium</name>
    <dbReference type="NCBI Taxonomy" id="69974"/>
    <lineage>
        <taxon>Bacteria</taxon>
        <taxon>Pseudomonadati</taxon>
        <taxon>Pseudomonadota</taxon>
        <taxon>Alphaproteobacteria</taxon>
        <taxon>Hyphomicrobiales</taxon>
        <taxon>Phyllobacteriaceae</taxon>
        <taxon>Mesorhizobium</taxon>
    </lineage>
</organism>
<gene>
    <name evidence="3" type="ORF">MPL1032_240247</name>
</gene>
<dbReference type="SUPFAM" id="SSF51230">
    <property type="entry name" value="Single hybrid motif"/>
    <property type="match status" value="1"/>
</dbReference>
<dbReference type="InterPro" id="IPR050709">
    <property type="entry name" value="Biotin_Carboxyl_Carrier/Decarb"/>
</dbReference>
<evidence type="ECO:0000313" key="4">
    <source>
        <dbReference type="Proteomes" id="UP000182888"/>
    </source>
</evidence>
<evidence type="ECO:0000256" key="1">
    <source>
        <dbReference type="ARBA" id="ARBA00023267"/>
    </source>
</evidence>
<dbReference type="InterPro" id="IPR011053">
    <property type="entry name" value="Single_hybrid_motif"/>
</dbReference>
<dbReference type="EMBL" id="CCND01000017">
    <property type="protein sequence ID" value="CDX58762.1"/>
    <property type="molecule type" value="Genomic_DNA"/>
</dbReference>
<dbReference type="PANTHER" id="PTHR45266:SF3">
    <property type="entry name" value="OXALOACETATE DECARBOXYLASE ALPHA CHAIN"/>
    <property type="match status" value="1"/>
</dbReference>
<protein>
    <submittedName>
        <fullName evidence="3">Putative acyl-CoA carboxylase, Biotin/lipoyl carrier domain protein</fullName>
    </submittedName>
</protein>
<sequence>MVFRLTLDGHTYEVTIVRRRPHVVISIDGHEHEIDQLADVGDGRRVLGVAGHSVAFARAGFHDRQIVRLAGRTFEVGMVDPFAGAAGATGPQDAITAPMPGAVVDVHREVGDQVARGEPILTIESMKLQMVLSAPRDGVVAKILRSSGATFEKDEVVAILEPQDV</sequence>
<evidence type="ECO:0000259" key="2">
    <source>
        <dbReference type="PROSITE" id="PS50968"/>
    </source>
</evidence>
<keyword evidence="1" id="KW-0092">Biotin</keyword>
<feature type="domain" description="Lipoyl-binding" evidence="2">
    <location>
        <begin position="83"/>
        <end position="161"/>
    </location>
</feature>